<organism evidence="2 3">
    <name type="scientific">Galerina marginata (strain CBS 339.88)</name>
    <dbReference type="NCBI Taxonomy" id="685588"/>
    <lineage>
        <taxon>Eukaryota</taxon>
        <taxon>Fungi</taxon>
        <taxon>Dikarya</taxon>
        <taxon>Basidiomycota</taxon>
        <taxon>Agaricomycotina</taxon>
        <taxon>Agaricomycetes</taxon>
        <taxon>Agaricomycetidae</taxon>
        <taxon>Agaricales</taxon>
        <taxon>Agaricineae</taxon>
        <taxon>Strophariaceae</taxon>
        <taxon>Galerina</taxon>
    </lineage>
</organism>
<feature type="compositionally biased region" description="Polar residues" evidence="1">
    <location>
        <begin position="52"/>
        <end position="74"/>
    </location>
</feature>
<evidence type="ECO:0000313" key="2">
    <source>
        <dbReference type="EMBL" id="KDR68279.1"/>
    </source>
</evidence>
<feature type="region of interest" description="Disordered" evidence="1">
    <location>
        <begin position="13"/>
        <end position="74"/>
    </location>
</feature>
<evidence type="ECO:0000256" key="1">
    <source>
        <dbReference type="SAM" id="MobiDB-lite"/>
    </source>
</evidence>
<name>A0A067SKL7_GALM3</name>
<dbReference type="HOGENOM" id="CLU_1343343_0_0_1"/>
<dbReference type="EMBL" id="KL142409">
    <property type="protein sequence ID" value="KDR68279.1"/>
    <property type="molecule type" value="Genomic_DNA"/>
</dbReference>
<protein>
    <submittedName>
        <fullName evidence="2">Uncharacterized protein</fullName>
    </submittedName>
</protein>
<proteinExistence type="predicted"/>
<dbReference type="AlphaFoldDB" id="A0A067SKL7"/>
<accession>A0A067SKL7</accession>
<dbReference type="Proteomes" id="UP000027222">
    <property type="component" value="Unassembled WGS sequence"/>
</dbReference>
<gene>
    <name evidence="2" type="ORF">GALMADRAFT_146510</name>
</gene>
<evidence type="ECO:0000313" key="3">
    <source>
        <dbReference type="Proteomes" id="UP000027222"/>
    </source>
</evidence>
<sequence>MLRTYLKSGQDMLSAALQDDNNDTRDEKLGEDRDEVDSTENAPRLHSEDVCPSSSSLADGSSMHNDSDATSLPSSPPTFTFTASFSPPAFERSLGSHPFCVEALPTGILELLIARRFLFIGFDVAVVVVRNLTVVFPTKEKRDRHTTVFAAAIIGCSEEDKDEESVVVLYPYRRIGIMELAKADGAMFEEEKLIVLPTPTTGPG</sequence>
<keyword evidence="3" id="KW-1185">Reference proteome</keyword>
<feature type="compositionally biased region" description="Basic and acidic residues" evidence="1">
    <location>
        <begin position="22"/>
        <end position="31"/>
    </location>
</feature>
<reference evidence="3" key="1">
    <citation type="journal article" date="2014" name="Proc. Natl. Acad. Sci. U.S.A.">
        <title>Extensive sampling of basidiomycete genomes demonstrates inadequacy of the white-rot/brown-rot paradigm for wood decay fungi.</title>
        <authorList>
            <person name="Riley R."/>
            <person name="Salamov A.A."/>
            <person name="Brown D.W."/>
            <person name="Nagy L.G."/>
            <person name="Floudas D."/>
            <person name="Held B.W."/>
            <person name="Levasseur A."/>
            <person name="Lombard V."/>
            <person name="Morin E."/>
            <person name="Otillar R."/>
            <person name="Lindquist E.A."/>
            <person name="Sun H."/>
            <person name="LaButti K.M."/>
            <person name="Schmutz J."/>
            <person name="Jabbour D."/>
            <person name="Luo H."/>
            <person name="Baker S.E."/>
            <person name="Pisabarro A.G."/>
            <person name="Walton J.D."/>
            <person name="Blanchette R.A."/>
            <person name="Henrissat B."/>
            <person name="Martin F."/>
            <person name="Cullen D."/>
            <person name="Hibbett D.S."/>
            <person name="Grigoriev I.V."/>
        </authorList>
    </citation>
    <scope>NUCLEOTIDE SEQUENCE [LARGE SCALE GENOMIC DNA]</scope>
    <source>
        <strain evidence="3">CBS 339.88</strain>
    </source>
</reference>